<dbReference type="RefSeq" id="XP_010883684.2">
    <property type="nucleotide sequence ID" value="XM_010885382.4"/>
</dbReference>
<dbReference type="Ensembl" id="ENSELUT00000098095.1">
    <property type="protein sequence ID" value="ENSELUP00000091822.1"/>
    <property type="gene ID" value="ENSELUG00000041848.1"/>
</dbReference>
<evidence type="ECO:0000256" key="1">
    <source>
        <dbReference type="SAM" id="Phobius"/>
    </source>
</evidence>
<feature type="domain" description="Fibronectin type-III" evidence="3">
    <location>
        <begin position="28"/>
        <end position="96"/>
    </location>
</feature>
<dbReference type="AlphaFoldDB" id="A0AAY5KZE7"/>
<dbReference type="InterPro" id="IPR050650">
    <property type="entry name" value="Type-II_Cytokine-TF_Rcpt"/>
</dbReference>
<evidence type="ECO:0000259" key="3">
    <source>
        <dbReference type="Pfam" id="PF01108"/>
    </source>
</evidence>
<proteinExistence type="predicted"/>
<dbReference type="InterPro" id="IPR036116">
    <property type="entry name" value="FN3_sf"/>
</dbReference>
<keyword evidence="1" id="KW-0472">Membrane</keyword>
<keyword evidence="5" id="KW-1185">Reference proteome</keyword>
<dbReference type="CTD" id="163702"/>
<dbReference type="GeneTree" id="ENSGT00940000165457"/>
<reference evidence="4" key="2">
    <citation type="submission" date="2025-08" db="UniProtKB">
        <authorList>
            <consortium name="Ensembl"/>
        </authorList>
    </citation>
    <scope>IDENTIFICATION</scope>
</reference>
<dbReference type="Gene3D" id="2.60.40.10">
    <property type="entry name" value="Immunoglobulins"/>
    <property type="match status" value="1"/>
</dbReference>
<dbReference type="PANTHER" id="PTHR20859:SF53">
    <property type="entry name" value="INTERLEUKIN-22 RECEPTOR SUBUNIT ALPHA-1"/>
    <property type="match status" value="1"/>
</dbReference>
<keyword evidence="1" id="KW-0812">Transmembrane</keyword>
<reference evidence="4 5" key="1">
    <citation type="submission" date="2020-02" db="EMBL/GenBank/DDBJ databases">
        <title>Esox lucius (northern pike) genome, fEsoLuc1, primary haplotype.</title>
        <authorList>
            <person name="Myers G."/>
            <person name="Karagic N."/>
            <person name="Meyer A."/>
            <person name="Pippel M."/>
            <person name="Reichard M."/>
            <person name="Winkler S."/>
            <person name="Tracey A."/>
            <person name="Sims Y."/>
            <person name="Howe K."/>
            <person name="Rhie A."/>
            <person name="Formenti G."/>
            <person name="Durbin R."/>
            <person name="Fedrigo O."/>
            <person name="Jarvis E.D."/>
        </authorList>
    </citation>
    <scope>NUCLEOTIDE SEQUENCE [LARGE SCALE GENOMIC DNA]</scope>
</reference>
<reference evidence="4" key="3">
    <citation type="submission" date="2025-09" db="UniProtKB">
        <authorList>
            <consortium name="Ensembl"/>
        </authorList>
    </citation>
    <scope>IDENTIFICATION</scope>
</reference>
<name>A0AAY5KZE7_ESOLU</name>
<keyword evidence="2" id="KW-0732">Signal</keyword>
<evidence type="ECO:0000313" key="4">
    <source>
        <dbReference type="Ensembl" id="ENSELUP00000091822.1"/>
    </source>
</evidence>
<dbReference type="SUPFAM" id="SSF49265">
    <property type="entry name" value="Fibronectin type III"/>
    <property type="match status" value="1"/>
</dbReference>
<dbReference type="InterPro" id="IPR013783">
    <property type="entry name" value="Ig-like_fold"/>
</dbReference>
<keyword evidence="1" id="KW-1133">Transmembrane helix</keyword>
<dbReference type="Pfam" id="PF01108">
    <property type="entry name" value="Tissue_fac"/>
    <property type="match status" value="1"/>
</dbReference>
<sequence length="517" mass="58684">MDLWPRKFIFLLLFYCGCSAIDEGKPYFISRNFNTVLHWRKADSLGEEVLYSVQYARYGEEYKPKLGCQKITALLCDLTAETPYIYSHSYRARVYANGHLLGQTVNFNPLRETVLGPPIVSVIPTKSSIKVTVMLPLGPNNRTSIEEIFNSTSFSYHIPPTIYTLTITHPSWASQVRETRNGEFVINNLRNNNTEYCGYVHYKPTKEPYRPASENQAFCVTLPGDRWLLIPWFLLFVCLLLCFLLPALVVFYQYVRKTSDIPETLKLRKTTSPPSWHIPEAIIISIAKPDPMASSCDVQKTDDNKGSRPYFQQKVQPWHSNSYKGQQGPPPDYYNDSTESSANYSMVVVEVNNNKAKVERECHQEREVNPPWSADPNIRSDCMSSWGERGPDGFSCGALPEPDGCLQNSDVVPIVLPTCRRTDGQLLLSTLLFQPEPRTTIASWADAEGQPLLLDPGRTQHGVPLLSDIVMMDKSECFNYDAGKENEVTSFEISSYAPQQTWLNQQQNGDKEEGKRL</sequence>
<dbReference type="GeneID" id="105019309"/>
<dbReference type="InterPro" id="IPR003961">
    <property type="entry name" value="FN3_dom"/>
</dbReference>
<feature type="transmembrane region" description="Helical" evidence="1">
    <location>
        <begin position="229"/>
        <end position="252"/>
    </location>
</feature>
<evidence type="ECO:0000313" key="5">
    <source>
        <dbReference type="Proteomes" id="UP000265140"/>
    </source>
</evidence>
<dbReference type="PANTHER" id="PTHR20859">
    <property type="entry name" value="INTERFERON/INTERLEUKIN RECEPTOR"/>
    <property type="match status" value="1"/>
</dbReference>
<dbReference type="Proteomes" id="UP000265140">
    <property type="component" value="Chromosome 20"/>
</dbReference>
<accession>A0AAY5KZE7</accession>
<dbReference type="GO" id="GO:0005886">
    <property type="term" value="C:plasma membrane"/>
    <property type="evidence" value="ECO:0007669"/>
    <property type="project" value="TreeGrafter"/>
</dbReference>
<evidence type="ECO:0000256" key="2">
    <source>
        <dbReference type="SAM" id="SignalP"/>
    </source>
</evidence>
<feature type="chain" id="PRO_5044240200" description="Fibronectin type-III domain-containing protein" evidence="2">
    <location>
        <begin position="21"/>
        <end position="517"/>
    </location>
</feature>
<feature type="signal peptide" evidence="2">
    <location>
        <begin position="1"/>
        <end position="20"/>
    </location>
</feature>
<dbReference type="GO" id="GO:0004896">
    <property type="term" value="F:cytokine receptor activity"/>
    <property type="evidence" value="ECO:0007669"/>
    <property type="project" value="TreeGrafter"/>
</dbReference>
<dbReference type="KEGG" id="els:105019309"/>
<protein>
    <recommendedName>
        <fullName evidence="3">Fibronectin type-III domain-containing protein</fullName>
    </recommendedName>
</protein>
<organism evidence="4 5">
    <name type="scientific">Esox lucius</name>
    <name type="common">Northern pike</name>
    <dbReference type="NCBI Taxonomy" id="8010"/>
    <lineage>
        <taxon>Eukaryota</taxon>
        <taxon>Metazoa</taxon>
        <taxon>Chordata</taxon>
        <taxon>Craniata</taxon>
        <taxon>Vertebrata</taxon>
        <taxon>Euteleostomi</taxon>
        <taxon>Actinopterygii</taxon>
        <taxon>Neopterygii</taxon>
        <taxon>Teleostei</taxon>
        <taxon>Protacanthopterygii</taxon>
        <taxon>Esociformes</taxon>
        <taxon>Esocidae</taxon>
        <taxon>Esox</taxon>
    </lineage>
</organism>